<evidence type="ECO:0000259" key="4">
    <source>
        <dbReference type="Pfam" id="PF22725"/>
    </source>
</evidence>
<dbReference type="STRING" id="159449.B4N89_43505"/>
<dbReference type="GO" id="GO:0016491">
    <property type="term" value="F:oxidoreductase activity"/>
    <property type="evidence" value="ECO:0007669"/>
    <property type="project" value="UniProtKB-KW"/>
</dbReference>
<dbReference type="AlphaFoldDB" id="A0A1T3NKR6"/>
<dbReference type="PANTHER" id="PTHR22604:SF105">
    <property type="entry name" value="TRANS-1,2-DIHYDROBENZENE-1,2-DIOL DEHYDROGENASE"/>
    <property type="match status" value="1"/>
</dbReference>
<dbReference type="SUPFAM" id="SSF51735">
    <property type="entry name" value="NAD(P)-binding Rossmann-fold domains"/>
    <property type="match status" value="1"/>
</dbReference>
<dbReference type="SUPFAM" id="SSF55347">
    <property type="entry name" value="Glyceraldehyde-3-phosphate dehydrogenase-like, C-terminal domain"/>
    <property type="match status" value="1"/>
</dbReference>
<dbReference type="InterPro" id="IPR055170">
    <property type="entry name" value="GFO_IDH_MocA-like_dom"/>
</dbReference>
<organism evidence="5 6">
    <name type="scientific">Embleya scabrispora</name>
    <dbReference type="NCBI Taxonomy" id="159449"/>
    <lineage>
        <taxon>Bacteria</taxon>
        <taxon>Bacillati</taxon>
        <taxon>Actinomycetota</taxon>
        <taxon>Actinomycetes</taxon>
        <taxon>Kitasatosporales</taxon>
        <taxon>Streptomycetaceae</taxon>
        <taxon>Embleya</taxon>
    </lineage>
</organism>
<evidence type="ECO:0000256" key="2">
    <source>
        <dbReference type="ARBA" id="ARBA00023002"/>
    </source>
</evidence>
<comment type="similarity">
    <text evidence="1">Belongs to the Gfo/Idh/MocA family.</text>
</comment>
<evidence type="ECO:0000256" key="1">
    <source>
        <dbReference type="ARBA" id="ARBA00010928"/>
    </source>
</evidence>
<dbReference type="InterPro" id="IPR000683">
    <property type="entry name" value="Gfo/Idh/MocA-like_OxRdtase_N"/>
</dbReference>
<gene>
    <name evidence="5" type="ORF">B4N89_43505</name>
</gene>
<evidence type="ECO:0000313" key="5">
    <source>
        <dbReference type="EMBL" id="OPC77384.1"/>
    </source>
</evidence>
<dbReference type="Gene3D" id="3.40.50.720">
    <property type="entry name" value="NAD(P)-binding Rossmann-like Domain"/>
    <property type="match status" value="1"/>
</dbReference>
<comment type="caution">
    <text evidence="5">The sequence shown here is derived from an EMBL/GenBank/DDBJ whole genome shotgun (WGS) entry which is preliminary data.</text>
</comment>
<name>A0A1T3NKR6_9ACTN</name>
<dbReference type="Pfam" id="PF01408">
    <property type="entry name" value="GFO_IDH_MocA"/>
    <property type="match status" value="1"/>
</dbReference>
<dbReference type="InterPro" id="IPR036291">
    <property type="entry name" value="NAD(P)-bd_dom_sf"/>
</dbReference>
<dbReference type="Gene3D" id="3.30.360.10">
    <property type="entry name" value="Dihydrodipicolinate Reductase, domain 2"/>
    <property type="match status" value="1"/>
</dbReference>
<accession>A0A1T3NKR6</accession>
<dbReference type="Proteomes" id="UP000190037">
    <property type="component" value="Unassembled WGS sequence"/>
</dbReference>
<keyword evidence="2" id="KW-0560">Oxidoreductase</keyword>
<keyword evidence="6" id="KW-1185">Reference proteome</keyword>
<dbReference type="PANTHER" id="PTHR22604">
    <property type="entry name" value="OXIDOREDUCTASES"/>
    <property type="match status" value="1"/>
</dbReference>
<protein>
    <submittedName>
        <fullName evidence="5">Uncharacterized protein</fullName>
    </submittedName>
</protein>
<feature type="domain" description="GFO/IDH/MocA-like oxidoreductase" evidence="4">
    <location>
        <begin position="143"/>
        <end position="233"/>
    </location>
</feature>
<sequence length="317" mass="34604">MELLLIGLSGFARRRVLPAVASMSEIPTIDIASRHATPNDVAGIPKLGRLHGDWRRALATRRPGLAYVSLVNSEHAVAVREALGLGWHVVVDKPALPGARAAAEMVELARSSSLVLAEATCYAFHPMFPVVRKRAADATKVVAVFTPPVPAGDFRHDRARGGGALLDTGPYLASLGRVLWGLEPEEVGVMVTDRTADGLDLSYSALARYAEGRTVVGHFGFTSTYRNALQLLGRHEVVDVERPFSMPPENETRVTIRKDDEERIHRVAPADSMRLFLDRVVDAAYTGSREFDEPLLGDARTLDRLIRAANGDRTLPF</sequence>
<dbReference type="OrthoDB" id="179913at2"/>
<evidence type="ECO:0000259" key="3">
    <source>
        <dbReference type="Pfam" id="PF01408"/>
    </source>
</evidence>
<dbReference type="Pfam" id="PF22725">
    <property type="entry name" value="GFO_IDH_MocA_C3"/>
    <property type="match status" value="1"/>
</dbReference>
<dbReference type="EMBL" id="MWQN01000004">
    <property type="protein sequence ID" value="OPC77384.1"/>
    <property type="molecule type" value="Genomic_DNA"/>
</dbReference>
<feature type="domain" description="Gfo/Idh/MocA-like oxidoreductase N-terminal" evidence="3">
    <location>
        <begin position="4"/>
        <end position="117"/>
    </location>
</feature>
<evidence type="ECO:0000313" key="6">
    <source>
        <dbReference type="Proteomes" id="UP000190037"/>
    </source>
</evidence>
<dbReference type="RefSeq" id="WP_078982139.1">
    <property type="nucleotide sequence ID" value="NZ_MWQN01000004.1"/>
</dbReference>
<proteinExistence type="inferred from homology"/>
<dbReference type="GO" id="GO:0000166">
    <property type="term" value="F:nucleotide binding"/>
    <property type="evidence" value="ECO:0007669"/>
    <property type="project" value="InterPro"/>
</dbReference>
<reference evidence="5 6" key="1">
    <citation type="submission" date="2017-03" db="EMBL/GenBank/DDBJ databases">
        <title>Draft genome sequence of Streptomyces scabrisporus NF3, endophyte isolated from Amphipterygium adstringens.</title>
        <authorList>
            <person name="Vazquez M."/>
            <person name="Ceapa C.D."/>
            <person name="Rodriguez Luna D."/>
            <person name="Sanchez Esquivel S."/>
        </authorList>
    </citation>
    <scope>NUCLEOTIDE SEQUENCE [LARGE SCALE GENOMIC DNA]</scope>
    <source>
        <strain evidence="5 6">NF3</strain>
    </source>
</reference>
<dbReference type="InterPro" id="IPR050984">
    <property type="entry name" value="Gfo/Idh/MocA_domain"/>
</dbReference>